<evidence type="ECO:0000313" key="2">
    <source>
        <dbReference type="EMBL" id="OWZ05858.1"/>
    </source>
</evidence>
<reference evidence="3" key="1">
    <citation type="submission" date="2017-03" db="EMBL/GenBank/DDBJ databases">
        <title>Phytopthora megakarya and P. palmivora, two closely related causual agents of cacao black pod achieved similar genome size and gene model numbers by different mechanisms.</title>
        <authorList>
            <person name="Ali S."/>
            <person name="Shao J."/>
            <person name="Larry D.J."/>
            <person name="Kronmiller B."/>
            <person name="Shen D."/>
            <person name="Strem M.D."/>
            <person name="Melnick R.L."/>
            <person name="Guiltinan M.J."/>
            <person name="Tyler B.M."/>
            <person name="Meinhardt L.W."/>
            <person name="Bailey B.A."/>
        </authorList>
    </citation>
    <scope>NUCLEOTIDE SEQUENCE [LARGE SCALE GENOMIC DNA]</scope>
    <source>
        <strain evidence="3">zdho120</strain>
    </source>
</reference>
<accession>A0A225VLV5</accession>
<dbReference type="Proteomes" id="UP000198211">
    <property type="component" value="Unassembled WGS sequence"/>
</dbReference>
<comment type="caution">
    <text evidence="2">The sequence shown here is derived from an EMBL/GenBank/DDBJ whole genome shotgun (WGS) entry which is preliminary data.</text>
</comment>
<protein>
    <submittedName>
        <fullName evidence="2">Uncharacterized protein</fullName>
    </submittedName>
</protein>
<evidence type="ECO:0000256" key="1">
    <source>
        <dbReference type="SAM" id="MobiDB-lite"/>
    </source>
</evidence>
<organism evidence="2 3">
    <name type="scientific">Phytophthora megakarya</name>
    <dbReference type="NCBI Taxonomy" id="4795"/>
    <lineage>
        <taxon>Eukaryota</taxon>
        <taxon>Sar</taxon>
        <taxon>Stramenopiles</taxon>
        <taxon>Oomycota</taxon>
        <taxon>Peronosporomycetes</taxon>
        <taxon>Peronosporales</taxon>
        <taxon>Peronosporaceae</taxon>
        <taxon>Phytophthora</taxon>
    </lineage>
</organism>
<sequence length="212" mass="23850">MNDDRGARGCGFCCEAVWIYQHFRARRGERKTKKLAFSGHGSYQIVGRLGENAYRIAIPTYPDRVATPNVNRMKKFKGRMSRPFPTEVPSGVETRTGVNDDGPLTEEDLPSISYVERITVDNKETVFSGLNGNEKYLVLTASYEVCWLRTASLLPTYKVLIDSFEDEGDGRMTGPSCGAVLGWLKPTLLPTKMNCFLAVLEVDCLTYYVIRR</sequence>
<evidence type="ECO:0000313" key="3">
    <source>
        <dbReference type="Proteomes" id="UP000198211"/>
    </source>
</evidence>
<gene>
    <name evidence="2" type="ORF">PHMEG_00021973</name>
</gene>
<dbReference type="EMBL" id="NBNE01004222">
    <property type="protein sequence ID" value="OWZ05858.1"/>
    <property type="molecule type" value="Genomic_DNA"/>
</dbReference>
<proteinExistence type="predicted"/>
<name>A0A225VLV5_9STRA</name>
<dbReference type="OrthoDB" id="120952at2759"/>
<keyword evidence="3" id="KW-1185">Reference proteome</keyword>
<dbReference type="AlphaFoldDB" id="A0A225VLV5"/>
<feature type="region of interest" description="Disordered" evidence="1">
    <location>
        <begin position="84"/>
        <end position="103"/>
    </location>
</feature>